<protein>
    <submittedName>
        <fullName evidence="1">Uncharacterized protein</fullName>
    </submittedName>
</protein>
<dbReference type="AlphaFoldDB" id="A0A3M7R216"/>
<sequence>MIPKFTRIIDTEINSKCIFRKKNGYISEESFKRELKKVNGRYSFGKDRTVFSDDVRIGDYADEDFRCMLKLKFTFKRVSFDCLLFVKIGKSYLIEKANMKFFKINIATQARMKGYYNFLLYLKNILGLPDSDYVIGVITDFVITPIT</sequence>
<comment type="caution">
    <text evidence="1">The sequence shown here is derived from an EMBL/GenBank/DDBJ whole genome shotgun (WGS) entry which is preliminary data.</text>
</comment>
<keyword evidence="2" id="KW-1185">Reference proteome</keyword>
<dbReference type="Proteomes" id="UP000276133">
    <property type="component" value="Unassembled WGS sequence"/>
</dbReference>
<proteinExistence type="predicted"/>
<accession>A0A3M7R216</accession>
<evidence type="ECO:0000313" key="1">
    <source>
        <dbReference type="EMBL" id="RNA17509.1"/>
    </source>
</evidence>
<dbReference type="EMBL" id="REGN01004442">
    <property type="protein sequence ID" value="RNA17509.1"/>
    <property type="molecule type" value="Genomic_DNA"/>
</dbReference>
<evidence type="ECO:0000313" key="2">
    <source>
        <dbReference type="Proteomes" id="UP000276133"/>
    </source>
</evidence>
<organism evidence="1 2">
    <name type="scientific">Brachionus plicatilis</name>
    <name type="common">Marine rotifer</name>
    <name type="synonym">Brachionus muelleri</name>
    <dbReference type="NCBI Taxonomy" id="10195"/>
    <lineage>
        <taxon>Eukaryota</taxon>
        <taxon>Metazoa</taxon>
        <taxon>Spiralia</taxon>
        <taxon>Gnathifera</taxon>
        <taxon>Rotifera</taxon>
        <taxon>Eurotatoria</taxon>
        <taxon>Monogononta</taxon>
        <taxon>Pseudotrocha</taxon>
        <taxon>Ploima</taxon>
        <taxon>Brachionidae</taxon>
        <taxon>Brachionus</taxon>
    </lineage>
</organism>
<name>A0A3M7R216_BRAPC</name>
<reference evidence="1 2" key="1">
    <citation type="journal article" date="2018" name="Sci. Rep.">
        <title>Genomic signatures of local adaptation to the degree of environmental predictability in rotifers.</title>
        <authorList>
            <person name="Franch-Gras L."/>
            <person name="Hahn C."/>
            <person name="Garcia-Roger E.M."/>
            <person name="Carmona M.J."/>
            <person name="Serra M."/>
            <person name="Gomez A."/>
        </authorList>
    </citation>
    <scope>NUCLEOTIDE SEQUENCE [LARGE SCALE GENOMIC DNA]</scope>
    <source>
        <strain evidence="1">HYR1</strain>
    </source>
</reference>
<gene>
    <name evidence="1" type="ORF">BpHYR1_002204</name>
</gene>